<evidence type="ECO:0008006" key="3">
    <source>
        <dbReference type="Google" id="ProtNLM"/>
    </source>
</evidence>
<sequence length="85" mass="9438">MALAKTYMYAHNLMQAGHFEFQTADVADGPRNAEIWTSSVWFNKINPAYRQYVGQIFVGTGRTKAEARDMAAYTALCAIGAITRS</sequence>
<dbReference type="SUPFAM" id="SSF54768">
    <property type="entry name" value="dsRNA-binding domain-like"/>
    <property type="match status" value="1"/>
</dbReference>
<dbReference type="AlphaFoldDB" id="A0A0C3QPQ3"/>
<dbReference type="OrthoDB" id="3134697at2759"/>
<dbReference type="HOGENOM" id="CLU_180255_0_0_1"/>
<gene>
    <name evidence="1" type="ORF">M407DRAFT_21574</name>
</gene>
<dbReference type="Gene3D" id="3.30.160.20">
    <property type="match status" value="1"/>
</dbReference>
<dbReference type="EMBL" id="KN822984">
    <property type="protein sequence ID" value="KIO29349.1"/>
    <property type="molecule type" value="Genomic_DNA"/>
</dbReference>
<accession>A0A0C3QPQ3</accession>
<protein>
    <recommendedName>
        <fullName evidence="3">DRBM domain-containing protein</fullName>
    </recommendedName>
</protein>
<organism evidence="1 2">
    <name type="scientific">Tulasnella calospora MUT 4182</name>
    <dbReference type="NCBI Taxonomy" id="1051891"/>
    <lineage>
        <taxon>Eukaryota</taxon>
        <taxon>Fungi</taxon>
        <taxon>Dikarya</taxon>
        <taxon>Basidiomycota</taxon>
        <taxon>Agaricomycotina</taxon>
        <taxon>Agaricomycetes</taxon>
        <taxon>Cantharellales</taxon>
        <taxon>Tulasnellaceae</taxon>
        <taxon>Tulasnella</taxon>
    </lineage>
</organism>
<evidence type="ECO:0000313" key="1">
    <source>
        <dbReference type="EMBL" id="KIO29349.1"/>
    </source>
</evidence>
<reference evidence="2" key="2">
    <citation type="submission" date="2015-01" db="EMBL/GenBank/DDBJ databases">
        <title>Evolutionary Origins and Diversification of the Mycorrhizal Mutualists.</title>
        <authorList>
            <consortium name="DOE Joint Genome Institute"/>
            <consortium name="Mycorrhizal Genomics Consortium"/>
            <person name="Kohler A."/>
            <person name="Kuo A."/>
            <person name="Nagy L.G."/>
            <person name="Floudas D."/>
            <person name="Copeland A."/>
            <person name="Barry K.W."/>
            <person name="Cichocki N."/>
            <person name="Veneault-Fourrey C."/>
            <person name="LaButti K."/>
            <person name="Lindquist E.A."/>
            <person name="Lipzen A."/>
            <person name="Lundell T."/>
            <person name="Morin E."/>
            <person name="Murat C."/>
            <person name="Riley R."/>
            <person name="Ohm R."/>
            <person name="Sun H."/>
            <person name="Tunlid A."/>
            <person name="Henrissat B."/>
            <person name="Grigoriev I.V."/>
            <person name="Hibbett D.S."/>
            <person name="Martin F."/>
        </authorList>
    </citation>
    <scope>NUCLEOTIDE SEQUENCE [LARGE SCALE GENOMIC DNA]</scope>
    <source>
        <strain evidence="2">MUT 4182</strain>
    </source>
</reference>
<reference evidence="1 2" key="1">
    <citation type="submission" date="2014-04" db="EMBL/GenBank/DDBJ databases">
        <authorList>
            <consortium name="DOE Joint Genome Institute"/>
            <person name="Kuo A."/>
            <person name="Girlanda M."/>
            <person name="Perotto S."/>
            <person name="Kohler A."/>
            <person name="Nagy L.G."/>
            <person name="Floudas D."/>
            <person name="Copeland A."/>
            <person name="Barry K.W."/>
            <person name="Cichocki N."/>
            <person name="Veneault-Fourrey C."/>
            <person name="LaButti K."/>
            <person name="Lindquist E.A."/>
            <person name="Lipzen A."/>
            <person name="Lundell T."/>
            <person name="Morin E."/>
            <person name="Murat C."/>
            <person name="Sun H."/>
            <person name="Tunlid A."/>
            <person name="Henrissat B."/>
            <person name="Grigoriev I.V."/>
            <person name="Hibbett D.S."/>
            <person name="Martin F."/>
            <person name="Nordberg H.P."/>
            <person name="Cantor M.N."/>
            <person name="Hua S.X."/>
        </authorList>
    </citation>
    <scope>NUCLEOTIDE SEQUENCE [LARGE SCALE GENOMIC DNA]</scope>
    <source>
        <strain evidence="1 2">MUT 4182</strain>
    </source>
</reference>
<evidence type="ECO:0000313" key="2">
    <source>
        <dbReference type="Proteomes" id="UP000054248"/>
    </source>
</evidence>
<keyword evidence="2" id="KW-1185">Reference proteome</keyword>
<proteinExistence type="predicted"/>
<name>A0A0C3QPQ3_9AGAM</name>
<dbReference type="Proteomes" id="UP000054248">
    <property type="component" value="Unassembled WGS sequence"/>
</dbReference>